<dbReference type="RefSeq" id="WP_066332338.1">
    <property type="nucleotide sequence ID" value="NZ_CP017688.1"/>
</dbReference>
<evidence type="ECO:0000313" key="2">
    <source>
        <dbReference type="Proteomes" id="UP000093510"/>
    </source>
</evidence>
<evidence type="ECO:0008006" key="3">
    <source>
        <dbReference type="Google" id="ProtNLM"/>
    </source>
</evidence>
<dbReference type="EMBL" id="LVEP01000013">
    <property type="protein sequence ID" value="OCB77957.1"/>
    <property type="molecule type" value="Genomic_DNA"/>
</dbReference>
<reference evidence="1 2" key="1">
    <citation type="submission" date="2016-03" db="EMBL/GenBank/DDBJ databases">
        <authorList>
            <person name="Ploux O."/>
        </authorList>
    </citation>
    <scope>NUCLEOTIDE SEQUENCE [LARGE SCALE GENOMIC DNA]</scope>
    <source>
        <strain evidence="1 2">LPB0076</strain>
    </source>
</reference>
<accession>A0A1B9E7M1</accession>
<name>A0A1B9E7M1_9FLAO</name>
<dbReference type="Gene3D" id="3.90.1690.10">
    <property type="entry name" value="phage-related protein like domain"/>
    <property type="match status" value="1"/>
</dbReference>
<proteinExistence type="predicted"/>
<dbReference type="AlphaFoldDB" id="A0A1B9E7M1"/>
<dbReference type="OrthoDB" id="1269635at2"/>
<sequence>MAKSIFQDLVSKYFPTTAKYFYDKVNGSKEEPKYLHDEMLDEEFSDDMTYASISGNFTRVTADVVSFDSPAPIKTRGSLKMASGDIPKMAIKYVLDEKQMNTLINLSNRKDRVKELIKKIFNDTESVIYGIKEKIEQAHLLGFSGGITLIEDALNVGTGIRINYNIPKDNQFGTSVKWSDANSKPIDDINRILEAAKSTGQTPNTIWMDSKIARNILNNDQVKQMFAFSLNFVGTNVPSLSTTQLADVFSRNLNLTLRIIDRTFFHEKDGKRTSSQGWTPNMVVFSTGTKVGALVYSKLAESTFKQPQVVYAEPNNYILVKKDGTTDPVSERTAGEALVIPVLQNVESLFYLNTEEDTASKDTQTEGDAVYLYKTVSYTKPSVISAINSAYEANKAKSTNLDATLAKYIDEMSEEQVLIFEGNITPSV</sequence>
<evidence type="ECO:0000313" key="1">
    <source>
        <dbReference type="EMBL" id="OCB77957.1"/>
    </source>
</evidence>
<protein>
    <recommendedName>
        <fullName evidence="3">Capsid protein</fullName>
    </recommendedName>
</protein>
<dbReference type="Pfam" id="PF03864">
    <property type="entry name" value="Phage_cap_E"/>
    <property type="match status" value="1"/>
</dbReference>
<dbReference type="InterPro" id="IPR053738">
    <property type="entry name" value="Lambda_capsid_assembly"/>
</dbReference>
<dbReference type="STRING" id="1763534.GCA_001831475_02654"/>
<dbReference type="InterPro" id="IPR005564">
    <property type="entry name" value="Major_capsid_GpE"/>
</dbReference>
<keyword evidence="2" id="KW-1185">Reference proteome</keyword>
<gene>
    <name evidence="1" type="ORF">LPBF_03145</name>
</gene>
<dbReference type="Proteomes" id="UP000093510">
    <property type="component" value="Unassembled WGS sequence"/>
</dbReference>
<comment type="caution">
    <text evidence="1">The sequence shown here is derived from an EMBL/GenBank/DDBJ whole genome shotgun (WGS) entry which is preliminary data.</text>
</comment>
<organism evidence="1 2">
    <name type="scientific">Flavobacterium crassostreae</name>
    <dbReference type="NCBI Taxonomy" id="1763534"/>
    <lineage>
        <taxon>Bacteria</taxon>
        <taxon>Pseudomonadati</taxon>
        <taxon>Bacteroidota</taxon>
        <taxon>Flavobacteriia</taxon>
        <taxon>Flavobacteriales</taxon>
        <taxon>Flavobacteriaceae</taxon>
        <taxon>Flavobacterium</taxon>
    </lineage>
</organism>